<feature type="compositionally biased region" description="Low complexity" evidence="1">
    <location>
        <begin position="19"/>
        <end position="29"/>
    </location>
</feature>
<dbReference type="EMBL" id="JAKKPZ010000001">
    <property type="protein sequence ID" value="KAI1728875.1"/>
    <property type="molecule type" value="Genomic_DNA"/>
</dbReference>
<feature type="region of interest" description="Disordered" evidence="1">
    <location>
        <begin position="1"/>
        <end position="37"/>
    </location>
</feature>
<accession>A0AAD4NL59</accession>
<dbReference type="AlphaFoldDB" id="A0AAD4NL59"/>
<feature type="compositionally biased region" description="Low complexity" evidence="1">
    <location>
        <begin position="108"/>
        <end position="132"/>
    </location>
</feature>
<keyword evidence="3" id="KW-1185">Reference proteome</keyword>
<feature type="region of interest" description="Disordered" evidence="1">
    <location>
        <begin position="108"/>
        <end position="149"/>
    </location>
</feature>
<organism evidence="2 3">
    <name type="scientific">Ditylenchus destructor</name>
    <dbReference type="NCBI Taxonomy" id="166010"/>
    <lineage>
        <taxon>Eukaryota</taxon>
        <taxon>Metazoa</taxon>
        <taxon>Ecdysozoa</taxon>
        <taxon>Nematoda</taxon>
        <taxon>Chromadorea</taxon>
        <taxon>Rhabditida</taxon>
        <taxon>Tylenchina</taxon>
        <taxon>Tylenchomorpha</taxon>
        <taxon>Sphaerularioidea</taxon>
        <taxon>Anguinidae</taxon>
        <taxon>Anguininae</taxon>
        <taxon>Ditylenchus</taxon>
    </lineage>
</organism>
<name>A0AAD4NL59_9BILA</name>
<comment type="caution">
    <text evidence="2">The sequence shown here is derived from an EMBL/GenBank/DDBJ whole genome shotgun (WGS) entry which is preliminary data.</text>
</comment>
<protein>
    <submittedName>
        <fullName evidence="2">Uncharacterized protein</fullName>
    </submittedName>
</protein>
<reference evidence="2" key="1">
    <citation type="submission" date="2022-01" db="EMBL/GenBank/DDBJ databases">
        <title>Genome Sequence Resource for Two Populations of Ditylenchus destructor, the Migratory Endoparasitic Phytonematode.</title>
        <authorList>
            <person name="Zhang H."/>
            <person name="Lin R."/>
            <person name="Xie B."/>
        </authorList>
    </citation>
    <scope>NUCLEOTIDE SEQUENCE</scope>
    <source>
        <strain evidence="2">BazhouSP</strain>
    </source>
</reference>
<evidence type="ECO:0000313" key="3">
    <source>
        <dbReference type="Proteomes" id="UP001201812"/>
    </source>
</evidence>
<evidence type="ECO:0000313" key="2">
    <source>
        <dbReference type="EMBL" id="KAI1728875.1"/>
    </source>
</evidence>
<evidence type="ECO:0000256" key="1">
    <source>
        <dbReference type="SAM" id="MobiDB-lite"/>
    </source>
</evidence>
<proteinExistence type="predicted"/>
<dbReference type="Proteomes" id="UP001201812">
    <property type="component" value="Unassembled WGS sequence"/>
</dbReference>
<gene>
    <name evidence="2" type="ORF">DdX_01082</name>
</gene>
<sequence length="149" mass="14258">MLPESHSPRQGLALSDLQSTSSSSSSSSSLDGHNNKNPFSIGGGVISGLAIASNGSSSWSTRGVGGIGAGLLSHPSSQSAPFGGLGGGSGIGMKLGGGNNGSFGCGSSSSGQGLFGGSSASSSSSCRNSNNGPFADFSSTNYGGGLFKQ</sequence>